<accession>A0A0F8XGA1</accession>
<proteinExistence type="predicted"/>
<name>A0A0F8XGA1_9ZZZZ</name>
<protein>
    <submittedName>
        <fullName evidence="1">Uncharacterized protein</fullName>
    </submittedName>
</protein>
<dbReference type="AlphaFoldDB" id="A0A0F8XGA1"/>
<gene>
    <name evidence="1" type="ORF">LCGC14_3028700</name>
</gene>
<organism evidence="1">
    <name type="scientific">marine sediment metagenome</name>
    <dbReference type="NCBI Taxonomy" id="412755"/>
    <lineage>
        <taxon>unclassified sequences</taxon>
        <taxon>metagenomes</taxon>
        <taxon>ecological metagenomes</taxon>
    </lineage>
</organism>
<comment type="caution">
    <text evidence="1">The sequence shown here is derived from an EMBL/GenBank/DDBJ whole genome shotgun (WGS) entry which is preliminary data.</text>
</comment>
<evidence type="ECO:0000313" key="1">
    <source>
        <dbReference type="EMBL" id="KKK60005.1"/>
    </source>
</evidence>
<sequence length="59" mass="6466">MNDKNGKEIVLQDYKASKTVGVQIGTLGHKLWVCIDGVAVLRVRSPKIKVTDLSQGDLE</sequence>
<reference evidence="1" key="1">
    <citation type="journal article" date="2015" name="Nature">
        <title>Complex archaea that bridge the gap between prokaryotes and eukaryotes.</title>
        <authorList>
            <person name="Spang A."/>
            <person name="Saw J.H."/>
            <person name="Jorgensen S.L."/>
            <person name="Zaremba-Niedzwiedzka K."/>
            <person name="Martijn J."/>
            <person name="Lind A.E."/>
            <person name="van Eijk R."/>
            <person name="Schleper C."/>
            <person name="Guy L."/>
            <person name="Ettema T.J."/>
        </authorList>
    </citation>
    <scope>NUCLEOTIDE SEQUENCE</scope>
</reference>
<dbReference type="EMBL" id="LAZR01063184">
    <property type="protein sequence ID" value="KKK60005.1"/>
    <property type="molecule type" value="Genomic_DNA"/>
</dbReference>